<evidence type="ECO:0000313" key="2">
    <source>
        <dbReference type="EMBL" id="KAJ1216335.1"/>
    </source>
</evidence>
<feature type="region of interest" description="Disordered" evidence="1">
    <location>
        <begin position="43"/>
        <end position="69"/>
    </location>
</feature>
<accession>A0AAV7WQV0</accession>
<name>A0AAV7WQV0_PLEWA</name>
<keyword evidence="3" id="KW-1185">Reference proteome</keyword>
<feature type="region of interest" description="Disordered" evidence="1">
    <location>
        <begin position="1"/>
        <end position="21"/>
    </location>
</feature>
<reference evidence="2" key="1">
    <citation type="journal article" date="2022" name="bioRxiv">
        <title>Sequencing and chromosome-scale assembly of the giantPleurodeles waltlgenome.</title>
        <authorList>
            <person name="Brown T."/>
            <person name="Elewa A."/>
            <person name="Iarovenko S."/>
            <person name="Subramanian E."/>
            <person name="Araus A.J."/>
            <person name="Petzold A."/>
            <person name="Susuki M."/>
            <person name="Suzuki K.-i.T."/>
            <person name="Hayashi T."/>
            <person name="Toyoda A."/>
            <person name="Oliveira C."/>
            <person name="Osipova E."/>
            <person name="Leigh N.D."/>
            <person name="Simon A."/>
            <person name="Yun M.H."/>
        </authorList>
    </citation>
    <scope>NUCLEOTIDE SEQUENCE</scope>
    <source>
        <strain evidence="2">20211129_DDA</strain>
        <tissue evidence="2">Liver</tissue>
    </source>
</reference>
<comment type="caution">
    <text evidence="2">The sequence shown here is derived from an EMBL/GenBank/DDBJ whole genome shotgun (WGS) entry which is preliminary data.</text>
</comment>
<dbReference type="EMBL" id="JANPWB010000001">
    <property type="protein sequence ID" value="KAJ1216335.1"/>
    <property type="molecule type" value="Genomic_DNA"/>
</dbReference>
<sequence length="69" mass="7390">MPQGSVHVPVPPGATQKLPRQQRIAEMPVIAGLLKKALEIQEDEKEAAAADAATAETEEDGRADRNMGR</sequence>
<gene>
    <name evidence="2" type="ORF">NDU88_003938</name>
</gene>
<protein>
    <submittedName>
        <fullName evidence="2">Uncharacterized protein</fullName>
    </submittedName>
</protein>
<evidence type="ECO:0000256" key="1">
    <source>
        <dbReference type="SAM" id="MobiDB-lite"/>
    </source>
</evidence>
<dbReference type="Proteomes" id="UP001066276">
    <property type="component" value="Chromosome 1_1"/>
</dbReference>
<dbReference type="AlphaFoldDB" id="A0AAV7WQV0"/>
<evidence type="ECO:0000313" key="3">
    <source>
        <dbReference type="Proteomes" id="UP001066276"/>
    </source>
</evidence>
<feature type="compositionally biased region" description="Basic and acidic residues" evidence="1">
    <location>
        <begin position="60"/>
        <end position="69"/>
    </location>
</feature>
<proteinExistence type="predicted"/>
<organism evidence="2 3">
    <name type="scientific">Pleurodeles waltl</name>
    <name type="common">Iberian ribbed newt</name>
    <dbReference type="NCBI Taxonomy" id="8319"/>
    <lineage>
        <taxon>Eukaryota</taxon>
        <taxon>Metazoa</taxon>
        <taxon>Chordata</taxon>
        <taxon>Craniata</taxon>
        <taxon>Vertebrata</taxon>
        <taxon>Euteleostomi</taxon>
        <taxon>Amphibia</taxon>
        <taxon>Batrachia</taxon>
        <taxon>Caudata</taxon>
        <taxon>Salamandroidea</taxon>
        <taxon>Salamandridae</taxon>
        <taxon>Pleurodelinae</taxon>
        <taxon>Pleurodeles</taxon>
    </lineage>
</organism>